<feature type="region of interest" description="Disordered" evidence="1">
    <location>
        <begin position="122"/>
        <end position="144"/>
    </location>
</feature>
<dbReference type="AlphaFoldDB" id="A0A4P9W519"/>
<dbReference type="Proteomes" id="UP000269721">
    <property type="component" value="Unassembled WGS sequence"/>
</dbReference>
<evidence type="ECO:0000313" key="3">
    <source>
        <dbReference type="Proteomes" id="UP000269721"/>
    </source>
</evidence>
<accession>A0A4P9W519</accession>
<keyword evidence="3" id="KW-1185">Reference proteome</keyword>
<feature type="region of interest" description="Disordered" evidence="1">
    <location>
        <begin position="1"/>
        <end position="20"/>
    </location>
</feature>
<dbReference type="EMBL" id="KZ997731">
    <property type="protein sequence ID" value="RKO87032.1"/>
    <property type="molecule type" value="Genomic_DNA"/>
</dbReference>
<protein>
    <submittedName>
        <fullName evidence="2">Uncharacterized protein</fullName>
    </submittedName>
</protein>
<evidence type="ECO:0000256" key="1">
    <source>
        <dbReference type="SAM" id="MobiDB-lite"/>
    </source>
</evidence>
<name>A0A4P9W519_9FUNG</name>
<evidence type="ECO:0000313" key="2">
    <source>
        <dbReference type="EMBL" id="RKO87032.1"/>
    </source>
</evidence>
<gene>
    <name evidence="2" type="ORF">BDK51DRAFT_28125</name>
</gene>
<reference evidence="3" key="1">
    <citation type="journal article" date="2018" name="Nat. Microbiol.">
        <title>Leveraging single-cell genomics to expand the fungal tree of life.</title>
        <authorList>
            <person name="Ahrendt S.R."/>
            <person name="Quandt C.A."/>
            <person name="Ciobanu D."/>
            <person name="Clum A."/>
            <person name="Salamov A."/>
            <person name="Andreopoulos B."/>
            <person name="Cheng J.F."/>
            <person name="Woyke T."/>
            <person name="Pelin A."/>
            <person name="Henrissat B."/>
            <person name="Reynolds N.K."/>
            <person name="Benny G.L."/>
            <person name="Smith M.E."/>
            <person name="James T.Y."/>
            <person name="Grigoriev I.V."/>
        </authorList>
    </citation>
    <scope>NUCLEOTIDE SEQUENCE [LARGE SCALE GENOMIC DNA]</scope>
</reference>
<proteinExistence type="predicted"/>
<feature type="compositionally biased region" description="Basic and acidic residues" evidence="1">
    <location>
        <begin position="1"/>
        <end position="19"/>
    </location>
</feature>
<organism evidence="2 3">
    <name type="scientific">Blyttiomyces helicus</name>
    <dbReference type="NCBI Taxonomy" id="388810"/>
    <lineage>
        <taxon>Eukaryota</taxon>
        <taxon>Fungi</taxon>
        <taxon>Fungi incertae sedis</taxon>
        <taxon>Chytridiomycota</taxon>
        <taxon>Chytridiomycota incertae sedis</taxon>
        <taxon>Chytridiomycetes</taxon>
        <taxon>Chytridiomycetes incertae sedis</taxon>
        <taxon>Blyttiomyces</taxon>
    </lineage>
</organism>
<sequence length="194" mass="21495">MQKEKQVLRTEHRRTRDESNQFSHNQLPLVQLAAQRINTGDGQMFNAVVQSVKWVGCLVLSQMAFNSHLPEQENQNEGTLIVIIFAFMQKETLLSVTPGLRRLKPVLWLVMIVVFIPIERGGGGGRGGKSSPTSGRVCGGTEHRHRGRPAIEWVGADGDVNTLDWHFPVQENKNEGTLIGMIIFAKAPDVADGC</sequence>